<sequence>MRLFKRRKTGSIADNHALVKASMFIAEKQRKAAEYLGRKTQYWNRNSKIIALVIFCLLFGGAYLLLLINAIIHF</sequence>
<evidence type="ECO:0000313" key="3">
    <source>
        <dbReference type="Proteomes" id="UP000541583"/>
    </source>
</evidence>
<feature type="transmembrane region" description="Helical" evidence="1">
    <location>
        <begin position="49"/>
        <end position="72"/>
    </location>
</feature>
<keyword evidence="1" id="KW-0472">Membrane</keyword>
<keyword evidence="1" id="KW-0812">Transmembrane</keyword>
<reference evidence="2 3" key="1">
    <citation type="submission" date="2020-08" db="EMBL/GenBank/DDBJ databases">
        <title>Genomic Encyclopedia of Type Strains, Phase IV (KMG-V): Genome sequencing to study the core and pangenomes of soil and plant-associated prokaryotes.</title>
        <authorList>
            <person name="Whitman W."/>
        </authorList>
    </citation>
    <scope>NUCLEOTIDE SEQUENCE [LARGE SCALE GENOMIC DNA]</scope>
    <source>
        <strain evidence="2 3">ANJLi2</strain>
    </source>
</reference>
<organism evidence="2 3">
    <name type="scientific">Mucilaginibacter lappiensis</name>
    <dbReference type="NCBI Taxonomy" id="354630"/>
    <lineage>
        <taxon>Bacteria</taxon>
        <taxon>Pseudomonadati</taxon>
        <taxon>Bacteroidota</taxon>
        <taxon>Sphingobacteriia</taxon>
        <taxon>Sphingobacteriales</taxon>
        <taxon>Sphingobacteriaceae</taxon>
        <taxon>Mucilaginibacter</taxon>
    </lineage>
</organism>
<dbReference type="EMBL" id="JACHCB010000002">
    <property type="protein sequence ID" value="MBB6108677.1"/>
    <property type="molecule type" value="Genomic_DNA"/>
</dbReference>
<gene>
    <name evidence="2" type="ORF">HDF23_001412</name>
</gene>
<protein>
    <recommendedName>
        <fullName evidence="4">Phage shock protein C (PspC) family protein</fullName>
    </recommendedName>
</protein>
<dbReference type="Proteomes" id="UP000541583">
    <property type="component" value="Unassembled WGS sequence"/>
</dbReference>
<proteinExistence type="predicted"/>
<evidence type="ECO:0008006" key="4">
    <source>
        <dbReference type="Google" id="ProtNLM"/>
    </source>
</evidence>
<keyword evidence="1" id="KW-1133">Transmembrane helix</keyword>
<dbReference type="RefSeq" id="WP_076370850.1">
    <property type="nucleotide sequence ID" value="NZ_FTMG01000002.1"/>
</dbReference>
<accession>A0ABR6PFY5</accession>
<name>A0ABR6PFY5_9SPHI</name>
<evidence type="ECO:0000313" key="2">
    <source>
        <dbReference type="EMBL" id="MBB6108677.1"/>
    </source>
</evidence>
<evidence type="ECO:0000256" key="1">
    <source>
        <dbReference type="SAM" id="Phobius"/>
    </source>
</evidence>
<comment type="caution">
    <text evidence="2">The sequence shown here is derived from an EMBL/GenBank/DDBJ whole genome shotgun (WGS) entry which is preliminary data.</text>
</comment>
<keyword evidence="3" id="KW-1185">Reference proteome</keyword>